<proteinExistence type="predicted"/>
<name>A0ACA9QEZ7_9GLOM</name>
<sequence>LSLQRQAPCEKNRDSISFKAKMCNELDNLARNTIELKQLFKGFNQRQNNQTEHILYGIVNEKDRVTTITKNLHEEVNIKIINNNKTITLLNKKCEEYDKLKKYHEALLNNNDNYYVDCCRSLQCENYILKK</sequence>
<reference evidence="1" key="1">
    <citation type="submission" date="2021-06" db="EMBL/GenBank/DDBJ databases">
        <authorList>
            <person name="Kallberg Y."/>
            <person name="Tangrot J."/>
            <person name="Rosling A."/>
        </authorList>
    </citation>
    <scope>NUCLEOTIDE SEQUENCE</scope>
    <source>
        <strain evidence="1">IL203A</strain>
    </source>
</reference>
<keyword evidence="2" id="KW-1185">Reference proteome</keyword>
<evidence type="ECO:0000313" key="1">
    <source>
        <dbReference type="EMBL" id="CAG8748631.1"/>
    </source>
</evidence>
<dbReference type="EMBL" id="CAJVPU010044938">
    <property type="protein sequence ID" value="CAG8748631.1"/>
    <property type="molecule type" value="Genomic_DNA"/>
</dbReference>
<feature type="non-terminal residue" evidence="1">
    <location>
        <position position="1"/>
    </location>
</feature>
<dbReference type="Proteomes" id="UP000789702">
    <property type="component" value="Unassembled WGS sequence"/>
</dbReference>
<accession>A0ACA9QEZ7</accession>
<organism evidence="1 2">
    <name type="scientific">Dentiscutata heterogama</name>
    <dbReference type="NCBI Taxonomy" id="1316150"/>
    <lineage>
        <taxon>Eukaryota</taxon>
        <taxon>Fungi</taxon>
        <taxon>Fungi incertae sedis</taxon>
        <taxon>Mucoromycota</taxon>
        <taxon>Glomeromycotina</taxon>
        <taxon>Glomeromycetes</taxon>
        <taxon>Diversisporales</taxon>
        <taxon>Gigasporaceae</taxon>
        <taxon>Dentiscutata</taxon>
    </lineage>
</organism>
<protein>
    <submittedName>
        <fullName evidence="1">1503_t:CDS:1</fullName>
    </submittedName>
</protein>
<evidence type="ECO:0000313" key="2">
    <source>
        <dbReference type="Proteomes" id="UP000789702"/>
    </source>
</evidence>
<comment type="caution">
    <text evidence="1">The sequence shown here is derived from an EMBL/GenBank/DDBJ whole genome shotgun (WGS) entry which is preliminary data.</text>
</comment>
<gene>
    <name evidence="1" type="ORF">DHETER_LOCUS14498</name>
</gene>